<evidence type="ECO:0000313" key="9">
    <source>
        <dbReference type="EMBL" id="MDE5412563.1"/>
    </source>
</evidence>
<accession>A0ABT5VAR5</accession>
<protein>
    <submittedName>
        <fullName evidence="9">AI-2E family transporter</fullName>
    </submittedName>
</protein>
<sequence>MPRGKFFYFCYGVILVFLIIFLGSKVQFIFRPIVVLVQTLFAPIIIAGVLYYLSRPFVNLLSRWIPRGISILILYLSAISIVTILVLLIGPELQRQFNSLVRNMPLFVNEIRDLLILLQENEWVARFQQNENYTVEELTSRLAEYLNEIVAAIGTNVAAFIGFITNILIIMIIIPFVLFYMLKEGEKAPQQVLRLLPGKQQQEGRHILSDMDTALSSYIQGQIIVSICVGVLCYIGFLIIGIDYPLVLALIAMFTNVIPFVGPWIGTIPSVIVAIFHSPLMVFLVIIVIVIVQQVESNLISPQVMGRKLSVHPLTIILLLLVASRFAGLLGLILAVPTYAVGKVIVSHTYRLWKLKRYPIE</sequence>
<evidence type="ECO:0000256" key="1">
    <source>
        <dbReference type="ARBA" id="ARBA00004651"/>
    </source>
</evidence>
<proteinExistence type="inferred from homology"/>
<keyword evidence="10" id="KW-1185">Reference proteome</keyword>
<evidence type="ECO:0000256" key="6">
    <source>
        <dbReference type="ARBA" id="ARBA00022989"/>
    </source>
</evidence>
<dbReference type="PANTHER" id="PTHR21716">
    <property type="entry name" value="TRANSMEMBRANE PROTEIN"/>
    <property type="match status" value="1"/>
</dbReference>
<feature type="transmembrane region" description="Helical" evidence="8">
    <location>
        <begin position="6"/>
        <end position="26"/>
    </location>
</feature>
<evidence type="ECO:0000256" key="4">
    <source>
        <dbReference type="ARBA" id="ARBA00022475"/>
    </source>
</evidence>
<comment type="caution">
    <text evidence="9">The sequence shown here is derived from an EMBL/GenBank/DDBJ whole genome shotgun (WGS) entry which is preliminary data.</text>
</comment>
<keyword evidence="4" id="KW-1003">Cell membrane</keyword>
<feature type="transmembrane region" description="Helical" evidence="8">
    <location>
        <begin position="218"/>
        <end position="239"/>
    </location>
</feature>
<evidence type="ECO:0000256" key="3">
    <source>
        <dbReference type="ARBA" id="ARBA00022448"/>
    </source>
</evidence>
<dbReference type="InterPro" id="IPR002549">
    <property type="entry name" value="AI-2E-like"/>
</dbReference>
<keyword evidence="7 8" id="KW-0472">Membrane</keyword>
<organism evidence="9 10">
    <name type="scientific">Alkalihalobacterium chitinilyticum</name>
    <dbReference type="NCBI Taxonomy" id="2980103"/>
    <lineage>
        <taxon>Bacteria</taxon>
        <taxon>Bacillati</taxon>
        <taxon>Bacillota</taxon>
        <taxon>Bacilli</taxon>
        <taxon>Bacillales</taxon>
        <taxon>Bacillaceae</taxon>
        <taxon>Alkalihalobacterium</taxon>
    </lineage>
</organism>
<feature type="transmembrane region" description="Helical" evidence="8">
    <location>
        <begin position="271"/>
        <end position="292"/>
    </location>
</feature>
<evidence type="ECO:0000256" key="2">
    <source>
        <dbReference type="ARBA" id="ARBA00009773"/>
    </source>
</evidence>
<comment type="subcellular location">
    <subcellularLocation>
        <location evidence="1">Cell membrane</location>
        <topology evidence="1">Multi-pass membrane protein</topology>
    </subcellularLocation>
</comment>
<evidence type="ECO:0000256" key="8">
    <source>
        <dbReference type="SAM" id="Phobius"/>
    </source>
</evidence>
<feature type="transmembrane region" description="Helical" evidence="8">
    <location>
        <begin position="33"/>
        <end position="53"/>
    </location>
</feature>
<feature type="transmembrane region" description="Helical" evidence="8">
    <location>
        <begin position="313"/>
        <end position="336"/>
    </location>
</feature>
<feature type="transmembrane region" description="Helical" evidence="8">
    <location>
        <begin position="149"/>
        <end position="182"/>
    </location>
</feature>
<evidence type="ECO:0000313" key="10">
    <source>
        <dbReference type="Proteomes" id="UP001148125"/>
    </source>
</evidence>
<keyword evidence="6 8" id="KW-1133">Transmembrane helix</keyword>
<keyword evidence="3" id="KW-0813">Transport</keyword>
<dbReference type="Proteomes" id="UP001148125">
    <property type="component" value="Unassembled WGS sequence"/>
</dbReference>
<evidence type="ECO:0000256" key="5">
    <source>
        <dbReference type="ARBA" id="ARBA00022692"/>
    </source>
</evidence>
<feature type="transmembrane region" description="Helical" evidence="8">
    <location>
        <begin position="246"/>
        <end position="265"/>
    </location>
</feature>
<name>A0ABT5VAR5_9BACI</name>
<reference evidence="9" key="1">
    <citation type="submission" date="2024-05" db="EMBL/GenBank/DDBJ databases">
        <title>Alkalihalobacillus sp. strain MEB203 novel alkaliphilic bacterium from Lonar Lake, India.</title>
        <authorList>
            <person name="Joshi A."/>
            <person name="Thite S."/>
            <person name="Mengade P."/>
        </authorList>
    </citation>
    <scope>NUCLEOTIDE SEQUENCE</scope>
    <source>
        <strain evidence="9">MEB 203</strain>
    </source>
</reference>
<dbReference type="RefSeq" id="WP_275117193.1">
    <property type="nucleotide sequence ID" value="NZ_JAOTPO010000002.1"/>
</dbReference>
<evidence type="ECO:0000256" key="7">
    <source>
        <dbReference type="ARBA" id="ARBA00023136"/>
    </source>
</evidence>
<dbReference type="EMBL" id="JAOTPO010000002">
    <property type="protein sequence ID" value="MDE5412563.1"/>
    <property type="molecule type" value="Genomic_DNA"/>
</dbReference>
<keyword evidence="5 8" id="KW-0812">Transmembrane</keyword>
<feature type="transmembrane region" description="Helical" evidence="8">
    <location>
        <begin position="65"/>
        <end position="89"/>
    </location>
</feature>
<gene>
    <name evidence="9" type="ORF">N7Z68_04135</name>
</gene>
<dbReference type="PANTHER" id="PTHR21716:SF53">
    <property type="entry name" value="PERMEASE PERM-RELATED"/>
    <property type="match status" value="1"/>
</dbReference>
<comment type="similarity">
    <text evidence="2">Belongs to the autoinducer-2 exporter (AI-2E) (TC 2.A.86) family.</text>
</comment>
<dbReference type="Pfam" id="PF01594">
    <property type="entry name" value="AI-2E_transport"/>
    <property type="match status" value="1"/>
</dbReference>